<comment type="caution">
    <text evidence="2">The sequence shown here is derived from an EMBL/GenBank/DDBJ whole genome shotgun (WGS) entry which is preliminary data.</text>
</comment>
<sequence>MMKILAALLAPGLLVVFFSRVTYSYIVGLLLTVALIAASAYRGFTSSWPLIIIDAFSLTVGLWYSKRMIKRIRGAKSA</sequence>
<gene>
    <name evidence="2" type="ORF">CYL18_06715</name>
</gene>
<dbReference type="Pfam" id="PF09964">
    <property type="entry name" value="DUF2198"/>
    <property type="match status" value="1"/>
</dbReference>
<keyword evidence="1" id="KW-0472">Membrane</keyword>
<dbReference type="Proteomes" id="UP000239663">
    <property type="component" value="Unassembled WGS sequence"/>
</dbReference>
<dbReference type="EMBL" id="PKOZ01000002">
    <property type="protein sequence ID" value="PQD96281.1"/>
    <property type="molecule type" value="Genomic_DNA"/>
</dbReference>
<proteinExistence type="predicted"/>
<evidence type="ECO:0000313" key="3">
    <source>
        <dbReference type="Proteomes" id="UP000239663"/>
    </source>
</evidence>
<dbReference type="AlphaFoldDB" id="A0A2S7N2F7"/>
<evidence type="ECO:0000256" key="1">
    <source>
        <dbReference type="SAM" id="Phobius"/>
    </source>
</evidence>
<keyword evidence="1" id="KW-0812">Transmembrane</keyword>
<evidence type="ECO:0000313" key="2">
    <source>
        <dbReference type="EMBL" id="PQD96281.1"/>
    </source>
</evidence>
<dbReference type="OrthoDB" id="2454250at2"/>
<accession>A0A2S7N2F7</accession>
<keyword evidence="3" id="KW-1185">Reference proteome</keyword>
<reference evidence="2 3" key="1">
    <citation type="submission" date="2017-12" db="EMBL/GenBank/DDBJ databases">
        <title>Taxonomic description and draft genome of Pradoshia cofamensis Gen. nov., sp. nov., a thermotolerant bacillale isolated from anterior gut of earthworm Eisenia fetida.</title>
        <authorList>
            <person name="Saha T."/>
            <person name="Chakraborty R."/>
        </authorList>
    </citation>
    <scope>NUCLEOTIDE SEQUENCE [LARGE SCALE GENOMIC DNA]</scope>
    <source>
        <strain evidence="2 3">EAG3</strain>
    </source>
</reference>
<protein>
    <submittedName>
        <fullName evidence="2">DUF2198 domain-containing protein</fullName>
    </submittedName>
</protein>
<dbReference type="RefSeq" id="WP_104848708.1">
    <property type="nucleotide sequence ID" value="NZ_PKOZ01000002.1"/>
</dbReference>
<feature type="transmembrane region" description="Helical" evidence="1">
    <location>
        <begin position="48"/>
        <end position="65"/>
    </location>
</feature>
<dbReference type="InterPro" id="IPR019242">
    <property type="entry name" value="DUF2198"/>
</dbReference>
<organism evidence="2 3">
    <name type="scientific">Pradoshia eiseniae</name>
    <dbReference type="NCBI Taxonomy" id="2064768"/>
    <lineage>
        <taxon>Bacteria</taxon>
        <taxon>Bacillati</taxon>
        <taxon>Bacillota</taxon>
        <taxon>Bacilli</taxon>
        <taxon>Bacillales</taxon>
        <taxon>Bacillaceae</taxon>
        <taxon>Pradoshia</taxon>
    </lineage>
</organism>
<name>A0A2S7N2F7_9BACI</name>
<keyword evidence="1" id="KW-1133">Transmembrane helix</keyword>